<accession>A0ABS2GIG3</accession>
<keyword evidence="3" id="KW-1185">Reference proteome</keyword>
<sequence length="347" mass="38618">MFAYIGCRTTRERNARGKGISIFNVTNNVWRYISTVHTKANPSYLAIDRTGQYLYAVHGDFNLITSFAIQADGNLQYMSEVNATGTNPVYITINKSNTFAFVATLQGGTVASFPIKPDGSLGEAASVQHLPGQDAANVSFAHQCEFDRSGNFLFVPTQARHVGYERIWVFAVCHKTGTLTLVDSVQSRCYSEPRHVVVSDDNRRVYLVNEKGNSVTYYEFCENTGRLTPVQIVSSLPETYTGEGQASAIILDRREEFLYATNRLHDSIAMYRINKHTGFLTSVGWVSAMGQTPRFGSRVPDSDEIVVANEDSDTLQFFKVQEASGYLTFLDKTVHTESPTCIVFNKA</sequence>
<dbReference type="Proteomes" id="UP000707138">
    <property type="component" value="Unassembled WGS sequence"/>
</dbReference>
<dbReference type="InterPro" id="IPR050282">
    <property type="entry name" value="Cycloisomerase_2"/>
</dbReference>
<dbReference type="SUPFAM" id="SSF51004">
    <property type="entry name" value="C-terminal (heme d1) domain of cytochrome cd1-nitrite reductase"/>
    <property type="match status" value="1"/>
</dbReference>
<comment type="caution">
    <text evidence="2">The sequence shown here is derived from an EMBL/GenBank/DDBJ whole genome shotgun (WGS) entry which is preliminary data.</text>
</comment>
<evidence type="ECO:0000256" key="1">
    <source>
        <dbReference type="ARBA" id="ARBA00005564"/>
    </source>
</evidence>
<evidence type="ECO:0000313" key="3">
    <source>
        <dbReference type="Proteomes" id="UP000707138"/>
    </source>
</evidence>
<dbReference type="InterPro" id="IPR019405">
    <property type="entry name" value="Lactonase_7-beta_prop"/>
</dbReference>
<dbReference type="RefSeq" id="WP_205088375.1">
    <property type="nucleotide sequence ID" value="NZ_JACJLA010000022.1"/>
</dbReference>
<dbReference type="InterPro" id="IPR015943">
    <property type="entry name" value="WD40/YVTN_repeat-like_dom_sf"/>
</dbReference>
<proteinExistence type="inferred from homology"/>
<name>A0ABS2GIG3_9FIRM</name>
<evidence type="ECO:0000313" key="2">
    <source>
        <dbReference type="EMBL" id="MBM6913500.1"/>
    </source>
</evidence>
<dbReference type="InterPro" id="IPR011048">
    <property type="entry name" value="Haem_d1_sf"/>
</dbReference>
<protein>
    <submittedName>
        <fullName evidence="2">Lactonase family protein</fullName>
    </submittedName>
</protein>
<dbReference type="EMBL" id="JACJLA010000022">
    <property type="protein sequence ID" value="MBM6913500.1"/>
    <property type="molecule type" value="Genomic_DNA"/>
</dbReference>
<dbReference type="PANTHER" id="PTHR30344">
    <property type="entry name" value="6-PHOSPHOGLUCONOLACTONASE-RELATED"/>
    <property type="match status" value="1"/>
</dbReference>
<dbReference type="Pfam" id="PF10282">
    <property type="entry name" value="Lactonase"/>
    <property type="match status" value="1"/>
</dbReference>
<comment type="similarity">
    <text evidence="1">Belongs to the cycloisomerase 2 family.</text>
</comment>
<gene>
    <name evidence="2" type="ORF">H6A01_09245</name>
</gene>
<dbReference type="PANTHER" id="PTHR30344:SF1">
    <property type="entry name" value="6-PHOSPHOGLUCONOLACTONASE"/>
    <property type="match status" value="1"/>
</dbReference>
<dbReference type="Gene3D" id="2.130.10.10">
    <property type="entry name" value="YVTN repeat-like/Quinoprotein amine dehydrogenase"/>
    <property type="match status" value="1"/>
</dbReference>
<organism evidence="2 3">
    <name type="scientific">Veillonella magna</name>
    <dbReference type="NCBI Taxonomy" id="464322"/>
    <lineage>
        <taxon>Bacteria</taxon>
        <taxon>Bacillati</taxon>
        <taxon>Bacillota</taxon>
        <taxon>Negativicutes</taxon>
        <taxon>Veillonellales</taxon>
        <taxon>Veillonellaceae</taxon>
        <taxon>Veillonella</taxon>
    </lineage>
</organism>
<reference evidence="2 3" key="1">
    <citation type="journal article" date="2021" name="Sci. Rep.">
        <title>The distribution of antibiotic resistance genes in chicken gut microbiota commensals.</title>
        <authorList>
            <person name="Juricova H."/>
            <person name="Matiasovicova J."/>
            <person name="Kubasova T."/>
            <person name="Cejkova D."/>
            <person name="Rychlik I."/>
        </authorList>
    </citation>
    <scope>NUCLEOTIDE SEQUENCE [LARGE SCALE GENOMIC DNA]</scope>
    <source>
        <strain evidence="2 3">An537</strain>
    </source>
</reference>